<dbReference type="Gene3D" id="3.30.230.10">
    <property type="match status" value="1"/>
</dbReference>
<dbReference type="InterPro" id="IPR045006">
    <property type="entry name" value="CHLI-like"/>
</dbReference>
<dbReference type="AlphaFoldDB" id="A0A2H0UKE5"/>
<comment type="similarity">
    <text evidence="1">Belongs to the Mg-chelatase subunits D/I family. ComM subfamily.</text>
</comment>
<dbReference type="InterPro" id="IPR003593">
    <property type="entry name" value="AAA+_ATPase"/>
</dbReference>
<dbReference type="Proteomes" id="UP000229526">
    <property type="component" value="Unassembled WGS sequence"/>
</dbReference>
<evidence type="ECO:0000256" key="3">
    <source>
        <dbReference type="ARBA" id="ARBA00022840"/>
    </source>
</evidence>
<comment type="caution">
    <text evidence="5">The sequence shown here is derived from an EMBL/GenBank/DDBJ whole genome shotgun (WGS) entry which is preliminary data.</text>
</comment>
<evidence type="ECO:0000256" key="2">
    <source>
        <dbReference type="ARBA" id="ARBA00022741"/>
    </source>
</evidence>
<dbReference type="PANTHER" id="PTHR32039:SF7">
    <property type="entry name" value="COMPETENCE PROTEIN COMM"/>
    <property type="match status" value="1"/>
</dbReference>
<name>A0A2H0UKE5_9BACT</name>
<dbReference type="PANTHER" id="PTHR32039">
    <property type="entry name" value="MAGNESIUM-CHELATASE SUBUNIT CHLI"/>
    <property type="match status" value="1"/>
</dbReference>
<proteinExistence type="inferred from homology"/>
<evidence type="ECO:0000256" key="1">
    <source>
        <dbReference type="ARBA" id="ARBA00006354"/>
    </source>
</evidence>
<dbReference type="PRINTS" id="PR01657">
    <property type="entry name" value="MCMFAMILY"/>
</dbReference>
<evidence type="ECO:0000313" key="6">
    <source>
        <dbReference type="Proteomes" id="UP000229526"/>
    </source>
</evidence>
<dbReference type="InterPro" id="IPR020568">
    <property type="entry name" value="Ribosomal_Su5_D2-typ_SF"/>
</dbReference>
<dbReference type="SUPFAM" id="SSF52540">
    <property type="entry name" value="P-loop containing nucleoside triphosphate hydrolases"/>
    <property type="match status" value="1"/>
</dbReference>
<dbReference type="Pfam" id="PF13541">
    <property type="entry name" value="ChlI"/>
    <property type="match status" value="1"/>
</dbReference>
<gene>
    <name evidence="5" type="ORF">COU11_03420</name>
</gene>
<dbReference type="Gene3D" id="3.40.50.300">
    <property type="entry name" value="P-loop containing nucleotide triphosphate hydrolases"/>
    <property type="match status" value="1"/>
</dbReference>
<keyword evidence="3" id="KW-0067">ATP-binding</keyword>
<dbReference type="GO" id="GO:0005524">
    <property type="term" value="F:ATP binding"/>
    <property type="evidence" value="ECO:0007669"/>
    <property type="project" value="UniProtKB-KW"/>
</dbReference>
<feature type="domain" description="AAA+ ATPase" evidence="4">
    <location>
        <begin position="219"/>
        <end position="401"/>
    </location>
</feature>
<dbReference type="Pfam" id="PF01078">
    <property type="entry name" value="Mg_chelatase"/>
    <property type="match status" value="1"/>
</dbReference>
<evidence type="ECO:0000313" key="5">
    <source>
        <dbReference type="EMBL" id="PIR86877.1"/>
    </source>
</evidence>
<dbReference type="InterPro" id="IPR025158">
    <property type="entry name" value="Mg_chelat-rel_C"/>
</dbReference>
<protein>
    <submittedName>
        <fullName evidence="5">Magnesium chelatase</fullName>
    </submittedName>
</protein>
<dbReference type="GO" id="GO:0003677">
    <property type="term" value="F:DNA binding"/>
    <property type="evidence" value="ECO:0007669"/>
    <property type="project" value="InterPro"/>
</dbReference>
<dbReference type="SUPFAM" id="SSF54211">
    <property type="entry name" value="Ribosomal protein S5 domain 2-like"/>
    <property type="match status" value="1"/>
</dbReference>
<dbReference type="SMART" id="SM00382">
    <property type="entry name" value="AAA"/>
    <property type="match status" value="1"/>
</dbReference>
<dbReference type="NCBIfam" id="TIGR00368">
    <property type="entry name" value="YifB family Mg chelatase-like AAA ATPase"/>
    <property type="match status" value="1"/>
</dbReference>
<dbReference type="InterPro" id="IPR014721">
    <property type="entry name" value="Ribsml_uS5_D2-typ_fold_subgr"/>
</dbReference>
<evidence type="ECO:0000259" key="4">
    <source>
        <dbReference type="SMART" id="SM00382"/>
    </source>
</evidence>
<dbReference type="CDD" id="cd00009">
    <property type="entry name" value="AAA"/>
    <property type="match status" value="1"/>
</dbReference>
<dbReference type="InterPro" id="IPR000523">
    <property type="entry name" value="Mg_chelatse_chII-like_cat_dom"/>
</dbReference>
<dbReference type="InterPro" id="IPR027417">
    <property type="entry name" value="P-loop_NTPase"/>
</dbReference>
<dbReference type="Pfam" id="PF13335">
    <property type="entry name" value="Mg_chelatase_C"/>
    <property type="match status" value="1"/>
</dbReference>
<dbReference type="EMBL" id="PFBD01000023">
    <property type="protein sequence ID" value="PIR86877.1"/>
    <property type="molecule type" value="Genomic_DNA"/>
</dbReference>
<organism evidence="5 6">
    <name type="scientific">Candidatus Harrisonbacteria bacterium CG10_big_fil_rev_8_21_14_0_10_49_15</name>
    <dbReference type="NCBI Taxonomy" id="1974587"/>
    <lineage>
        <taxon>Bacteria</taxon>
        <taxon>Candidatus Harrisoniibacteriota</taxon>
    </lineage>
</organism>
<reference evidence="6" key="1">
    <citation type="submission" date="2017-09" db="EMBL/GenBank/DDBJ databases">
        <title>Depth-based differentiation of microbial function through sediment-hosted aquifers and enrichment of novel symbionts in the deep terrestrial subsurface.</title>
        <authorList>
            <person name="Probst A.J."/>
            <person name="Ladd B."/>
            <person name="Jarett J.K."/>
            <person name="Geller-Mcgrath D.E."/>
            <person name="Sieber C.M.K."/>
            <person name="Emerson J.B."/>
            <person name="Anantharaman K."/>
            <person name="Thomas B.C."/>
            <person name="Malmstrom R."/>
            <person name="Stieglmeier M."/>
            <person name="Klingl A."/>
            <person name="Woyke T."/>
            <person name="Ryan C.M."/>
            <person name="Banfield J.F."/>
        </authorList>
    </citation>
    <scope>NUCLEOTIDE SEQUENCE [LARGE SCALE GENOMIC DNA]</scope>
</reference>
<keyword evidence="2" id="KW-0547">Nucleotide-binding</keyword>
<accession>A0A2H0UKE5</accession>
<dbReference type="InterPro" id="IPR001208">
    <property type="entry name" value="MCM_dom"/>
</dbReference>
<dbReference type="InterPro" id="IPR004482">
    <property type="entry name" value="Mg_chelat-rel"/>
</dbReference>
<sequence>MSSNFSRVLSAELEGIEAMAIEVETDVHVGLHNFTIVGLADKALSESKERINAALKNIKVRPPAAENRRVIVNLAPADIKKTGSQYDLPIAIGYLQATGQLEGSSVDLEETFIVGELALSGQVRPISGALSIARCAKKQQAYELLVPAANAAEAAMVEGLRVIPIKNLRQAIAHLESRQPIPPMPVTRVNDIPEEFSITIADIKGQQQAKRALMIAAAGGHNVLMSGPPGTGKTMLAQALVSILPPATDQEVIEMTQIYSAAGLLGEEPCIKRRPFRSPHQTASPAAIFGGGGTPRPGEISLAHRGILFLDEIPEFRRDLLESLRQPLESGRAVVSRVRGNLEFPARFILIAAMNPCPCGYYQDKEKVCSCPMAQIQRYQKKLSGPLLDRIDIQIIVPRLDIEELRQKTTEADIQSWQSTREQVHRARLMQQQRFSETGTKLVTNSEMSSRLVESLIRPDSTAEELIKKLFQGNKLSPRSYYRLLKTARTIADLEASDQVRKEHVSEAYGFRVREDDERE</sequence>